<reference evidence="9" key="1">
    <citation type="submission" date="2016-11" db="UniProtKB">
        <authorList>
            <consortium name="WormBaseParasite"/>
        </authorList>
    </citation>
    <scope>IDENTIFICATION</scope>
</reference>
<feature type="domain" description="DUS-like FMN-binding" evidence="7">
    <location>
        <begin position="48"/>
        <end position="302"/>
    </location>
</feature>
<protein>
    <submittedName>
        <fullName evidence="9">tRNA-dihydrouridine synthase</fullName>
    </submittedName>
</protein>
<feature type="region of interest" description="Disordered" evidence="6">
    <location>
        <begin position="1"/>
        <end position="20"/>
    </location>
</feature>
<evidence type="ECO:0000256" key="3">
    <source>
        <dbReference type="ARBA" id="ARBA00022643"/>
    </source>
</evidence>
<keyword evidence="2" id="KW-0285">Flavoprotein</keyword>
<evidence type="ECO:0000256" key="6">
    <source>
        <dbReference type="SAM" id="MobiDB-lite"/>
    </source>
</evidence>
<dbReference type="GO" id="GO:0050660">
    <property type="term" value="F:flavin adenine dinucleotide binding"/>
    <property type="evidence" value="ECO:0007669"/>
    <property type="project" value="InterPro"/>
</dbReference>
<dbReference type="Pfam" id="PF01207">
    <property type="entry name" value="Dus"/>
    <property type="match status" value="1"/>
</dbReference>
<dbReference type="WBParaSite" id="L893_g3019.t2">
    <property type="protein sequence ID" value="L893_g3019.t2"/>
    <property type="gene ID" value="L893_g3019"/>
</dbReference>
<dbReference type="GO" id="GO:0017150">
    <property type="term" value="F:tRNA dihydrouridine synthase activity"/>
    <property type="evidence" value="ECO:0007669"/>
    <property type="project" value="InterPro"/>
</dbReference>
<organism evidence="8 9">
    <name type="scientific">Steinernema glaseri</name>
    <dbReference type="NCBI Taxonomy" id="37863"/>
    <lineage>
        <taxon>Eukaryota</taxon>
        <taxon>Metazoa</taxon>
        <taxon>Ecdysozoa</taxon>
        <taxon>Nematoda</taxon>
        <taxon>Chromadorea</taxon>
        <taxon>Rhabditida</taxon>
        <taxon>Tylenchina</taxon>
        <taxon>Panagrolaimomorpha</taxon>
        <taxon>Strongyloidoidea</taxon>
        <taxon>Steinernematidae</taxon>
        <taxon>Steinernema</taxon>
    </lineage>
</organism>
<accession>A0A1I7ZW47</accession>
<evidence type="ECO:0000256" key="4">
    <source>
        <dbReference type="ARBA" id="ARBA00022694"/>
    </source>
</evidence>
<dbReference type="SUPFAM" id="SSF51395">
    <property type="entry name" value="FMN-linked oxidoreductases"/>
    <property type="match status" value="1"/>
</dbReference>
<dbReference type="InterPro" id="IPR035587">
    <property type="entry name" value="DUS-like_FMN-bd"/>
</dbReference>
<evidence type="ECO:0000256" key="1">
    <source>
        <dbReference type="ARBA" id="ARBA00001917"/>
    </source>
</evidence>
<dbReference type="PANTHER" id="PTHR11082:SF31">
    <property type="entry name" value="TRNA-DIHYDROURIDINE(20A_20B) SYNTHASE [NAD(P)+]-LIKE"/>
    <property type="match status" value="1"/>
</dbReference>
<proteinExistence type="predicted"/>
<keyword evidence="5" id="KW-0560">Oxidoreductase</keyword>
<dbReference type="AlphaFoldDB" id="A0A1I7ZW47"/>
<evidence type="ECO:0000313" key="9">
    <source>
        <dbReference type="WBParaSite" id="L893_g3019.t2"/>
    </source>
</evidence>
<dbReference type="PANTHER" id="PTHR11082">
    <property type="entry name" value="TRNA-DIHYDROURIDINE SYNTHASE"/>
    <property type="match status" value="1"/>
</dbReference>
<evidence type="ECO:0000259" key="7">
    <source>
        <dbReference type="Pfam" id="PF01207"/>
    </source>
</evidence>
<evidence type="ECO:0000313" key="8">
    <source>
        <dbReference type="Proteomes" id="UP000095287"/>
    </source>
</evidence>
<name>A0A1I7ZW47_9BILA</name>
<comment type="cofactor">
    <cofactor evidence="1">
        <name>FMN</name>
        <dbReference type="ChEBI" id="CHEBI:58210"/>
    </cofactor>
</comment>
<keyword evidence="4" id="KW-0819">tRNA processing</keyword>
<dbReference type="InterPro" id="IPR013785">
    <property type="entry name" value="Aldolase_TIM"/>
</dbReference>
<keyword evidence="8" id="KW-1185">Reference proteome</keyword>
<sequence length="336" mass="37161">MTLHRHVDDTPAAVPSSSFYGPHRDTERLLLDREAECARRDMAVPLFVAGPMVRYSKLPFRRLVGMYGADVIYTPMIYASNFCASDFCRRSEFTTDSVDSPIVQFAVNDPKIFADAAELVYPWSSGVDINCGCPKHDVTGAGFGSHLLDKPELVADMVRQARARISDPDYSISVKIRIQYPLKKSIDMVQQLEKAGVTRLAIHGRTRYMRNEPVDLEAIALAKSSVNVPVFANGGVTTFEEALDVAKKTGVDGVMAANGLLTNPAMFGGHDVAPLQCISDFVQLEAAKSLHFDLFHQHLIYMLRPILCAPQRRYFNELTSVAAVKDFLVDEVGCVL</sequence>
<dbReference type="Proteomes" id="UP000095287">
    <property type="component" value="Unplaced"/>
</dbReference>
<evidence type="ECO:0000256" key="2">
    <source>
        <dbReference type="ARBA" id="ARBA00022630"/>
    </source>
</evidence>
<keyword evidence="3" id="KW-0288">FMN</keyword>
<dbReference type="InterPro" id="IPR018517">
    <property type="entry name" value="tRNA_hU_synthase_CS"/>
</dbReference>
<dbReference type="PROSITE" id="PS01136">
    <property type="entry name" value="UPF0034"/>
    <property type="match status" value="1"/>
</dbReference>
<evidence type="ECO:0000256" key="5">
    <source>
        <dbReference type="ARBA" id="ARBA00023002"/>
    </source>
</evidence>
<dbReference type="CDD" id="cd02801">
    <property type="entry name" value="DUS_like_FMN"/>
    <property type="match status" value="1"/>
</dbReference>
<dbReference type="Gene3D" id="3.20.20.70">
    <property type="entry name" value="Aldolase class I"/>
    <property type="match status" value="1"/>
</dbReference>